<accession>A0A8X6JSJ1</accession>
<evidence type="ECO:0000313" key="2">
    <source>
        <dbReference type="Proteomes" id="UP000887013"/>
    </source>
</evidence>
<comment type="caution">
    <text evidence="1">The sequence shown here is derived from an EMBL/GenBank/DDBJ whole genome shotgun (WGS) entry which is preliminary data.</text>
</comment>
<dbReference type="AlphaFoldDB" id="A0A8X6JSJ1"/>
<name>A0A8X6JSJ1_NEPPI</name>
<proteinExistence type="predicted"/>
<feature type="non-terminal residue" evidence="1">
    <location>
        <position position="1"/>
    </location>
</feature>
<protein>
    <submittedName>
        <fullName evidence="1">Uncharacterized protein</fullName>
    </submittedName>
</protein>
<keyword evidence="2" id="KW-1185">Reference proteome</keyword>
<dbReference type="EMBL" id="BMAW01088300">
    <property type="protein sequence ID" value="GFS34007.1"/>
    <property type="molecule type" value="Genomic_DNA"/>
</dbReference>
<dbReference type="Proteomes" id="UP000887013">
    <property type="component" value="Unassembled WGS sequence"/>
</dbReference>
<gene>
    <name evidence="1" type="ORF">NPIL_71621</name>
</gene>
<evidence type="ECO:0000313" key="1">
    <source>
        <dbReference type="EMBL" id="GFS34007.1"/>
    </source>
</evidence>
<reference evidence="1" key="1">
    <citation type="submission" date="2020-08" db="EMBL/GenBank/DDBJ databases">
        <title>Multicomponent nature underlies the extraordinary mechanical properties of spider dragline silk.</title>
        <authorList>
            <person name="Kono N."/>
            <person name="Nakamura H."/>
            <person name="Mori M."/>
            <person name="Yoshida Y."/>
            <person name="Ohtoshi R."/>
            <person name="Malay A.D."/>
            <person name="Moran D.A.P."/>
            <person name="Tomita M."/>
            <person name="Numata K."/>
            <person name="Arakawa K."/>
        </authorList>
    </citation>
    <scope>NUCLEOTIDE SEQUENCE</scope>
</reference>
<sequence>SGKLVQLRIASITETEQKIRWKKKLQEEGASRFFTYPEFGHNPSAIIGISKYKIDQRTRLEVVEIKFEGVLNSDTRFK</sequence>
<organism evidence="1 2">
    <name type="scientific">Nephila pilipes</name>
    <name type="common">Giant wood spider</name>
    <name type="synonym">Nephila maculata</name>
    <dbReference type="NCBI Taxonomy" id="299642"/>
    <lineage>
        <taxon>Eukaryota</taxon>
        <taxon>Metazoa</taxon>
        <taxon>Ecdysozoa</taxon>
        <taxon>Arthropoda</taxon>
        <taxon>Chelicerata</taxon>
        <taxon>Arachnida</taxon>
        <taxon>Araneae</taxon>
        <taxon>Araneomorphae</taxon>
        <taxon>Entelegynae</taxon>
        <taxon>Araneoidea</taxon>
        <taxon>Nephilidae</taxon>
        <taxon>Nephila</taxon>
    </lineage>
</organism>